<comment type="caution">
    <text evidence="1">The sequence shown here is derived from an EMBL/GenBank/DDBJ whole genome shotgun (WGS) entry which is preliminary data.</text>
</comment>
<name>A0ABQ2P317_9BACI</name>
<keyword evidence="2" id="KW-1185">Reference proteome</keyword>
<proteinExistence type="predicted"/>
<gene>
    <name evidence="1" type="ORF">GCM10011346_50800</name>
</gene>
<evidence type="ECO:0000313" key="1">
    <source>
        <dbReference type="EMBL" id="GGP16919.1"/>
    </source>
</evidence>
<dbReference type="Proteomes" id="UP000641206">
    <property type="component" value="Unassembled WGS sequence"/>
</dbReference>
<dbReference type="EMBL" id="BMLW01000023">
    <property type="protein sequence ID" value="GGP16919.1"/>
    <property type="molecule type" value="Genomic_DNA"/>
</dbReference>
<reference evidence="2" key="1">
    <citation type="journal article" date="2019" name="Int. J. Syst. Evol. Microbiol.">
        <title>The Global Catalogue of Microorganisms (GCM) 10K type strain sequencing project: providing services to taxonomists for standard genome sequencing and annotation.</title>
        <authorList>
            <consortium name="The Broad Institute Genomics Platform"/>
            <consortium name="The Broad Institute Genome Sequencing Center for Infectious Disease"/>
            <person name="Wu L."/>
            <person name="Ma J."/>
        </authorList>
    </citation>
    <scope>NUCLEOTIDE SEQUENCE [LARGE SCALE GENOMIC DNA]</scope>
    <source>
        <strain evidence="2">CGMCC 1.7693</strain>
    </source>
</reference>
<protein>
    <submittedName>
        <fullName evidence="1">Uncharacterized protein</fullName>
    </submittedName>
</protein>
<accession>A0ABQ2P317</accession>
<organism evidence="1 2">
    <name type="scientific">Oceanobacillus neutriphilus</name>
    <dbReference type="NCBI Taxonomy" id="531815"/>
    <lineage>
        <taxon>Bacteria</taxon>
        <taxon>Bacillati</taxon>
        <taxon>Bacillota</taxon>
        <taxon>Bacilli</taxon>
        <taxon>Bacillales</taxon>
        <taxon>Bacillaceae</taxon>
        <taxon>Oceanobacillus</taxon>
    </lineage>
</organism>
<sequence length="78" mass="9271">MTQLYKISKKENKFIVQDAAEALYEIIRNRLKKEKDIEIDLTQDIIDNFGSHMSTSYDPALKNYSKKLQRIFDETRNN</sequence>
<dbReference type="RefSeq" id="WP_229720389.1">
    <property type="nucleotide sequence ID" value="NZ_BMLW01000023.1"/>
</dbReference>
<evidence type="ECO:0000313" key="2">
    <source>
        <dbReference type="Proteomes" id="UP000641206"/>
    </source>
</evidence>